<dbReference type="RefSeq" id="XP_067918942.1">
    <property type="nucleotide sequence ID" value="XM_068069078.1"/>
</dbReference>
<dbReference type="GeneID" id="94432289"/>
<sequence length="122" mass="13345">MPASGAWKMKGFLLNVVEFRTSLCLMVSLCSVSFLLCSGEAGVPENRYDITRGGASGDVSHLYSVLEESGVVDAQKPTRSQRTADKRLSRQRSSSTGGRSTVDSRLLHFCHPSNRAWHRGSL</sequence>
<dbReference type="AlphaFoldDB" id="A0A2C6KI41"/>
<dbReference type="VEuPathDB" id="ToxoDB:CSUI_008959"/>
<name>A0A2C6KI41_9APIC</name>
<organism evidence="2 3">
    <name type="scientific">Cystoisospora suis</name>
    <dbReference type="NCBI Taxonomy" id="483139"/>
    <lineage>
        <taxon>Eukaryota</taxon>
        <taxon>Sar</taxon>
        <taxon>Alveolata</taxon>
        <taxon>Apicomplexa</taxon>
        <taxon>Conoidasida</taxon>
        <taxon>Coccidia</taxon>
        <taxon>Eucoccidiorida</taxon>
        <taxon>Eimeriorina</taxon>
        <taxon>Sarcocystidae</taxon>
        <taxon>Cystoisospora</taxon>
    </lineage>
</organism>
<comment type="caution">
    <text evidence="2">The sequence shown here is derived from an EMBL/GenBank/DDBJ whole genome shotgun (WGS) entry which is preliminary data.</text>
</comment>
<feature type="compositionally biased region" description="Low complexity" evidence="1">
    <location>
        <begin position="91"/>
        <end position="102"/>
    </location>
</feature>
<feature type="region of interest" description="Disordered" evidence="1">
    <location>
        <begin position="73"/>
        <end position="102"/>
    </location>
</feature>
<reference evidence="2 3" key="1">
    <citation type="journal article" date="2017" name="Int. J. Parasitol.">
        <title>The genome of the protozoan parasite Cystoisospora suis and a reverse vaccinology approach to identify vaccine candidates.</title>
        <authorList>
            <person name="Palmieri N."/>
            <person name="Shrestha A."/>
            <person name="Ruttkowski B."/>
            <person name="Beck T."/>
            <person name="Vogl C."/>
            <person name="Tomley F."/>
            <person name="Blake D.P."/>
            <person name="Joachim A."/>
        </authorList>
    </citation>
    <scope>NUCLEOTIDE SEQUENCE [LARGE SCALE GENOMIC DNA]</scope>
    <source>
        <strain evidence="2 3">Wien I</strain>
    </source>
</reference>
<proteinExistence type="predicted"/>
<protein>
    <submittedName>
        <fullName evidence="2">Uncharacterized protein</fullName>
    </submittedName>
</protein>
<dbReference type="EMBL" id="MIGC01005164">
    <property type="protein sequence ID" value="PHJ17217.1"/>
    <property type="molecule type" value="Genomic_DNA"/>
</dbReference>
<keyword evidence="3" id="KW-1185">Reference proteome</keyword>
<evidence type="ECO:0000256" key="1">
    <source>
        <dbReference type="SAM" id="MobiDB-lite"/>
    </source>
</evidence>
<accession>A0A2C6KI41</accession>
<evidence type="ECO:0000313" key="2">
    <source>
        <dbReference type="EMBL" id="PHJ17217.1"/>
    </source>
</evidence>
<evidence type="ECO:0000313" key="3">
    <source>
        <dbReference type="Proteomes" id="UP000221165"/>
    </source>
</evidence>
<gene>
    <name evidence="2" type="ORF">CSUI_008959</name>
</gene>
<dbReference type="Proteomes" id="UP000221165">
    <property type="component" value="Unassembled WGS sequence"/>
</dbReference>